<proteinExistence type="predicted"/>
<name>A0ABU0F8P1_9HYPH</name>
<organism evidence="1 2">
    <name type="scientific">Labrys monachus</name>
    <dbReference type="NCBI Taxonomy" id="217067"/>
    <lineage>
        <taxon>Bacteria</taxon>
        <taxon>Pseudomonadati</taxon>
        <taxon>Pseudomonadota</taxon>
        <taxon>Alphaproteobacteria</taxon>
        <taxon>Hyphomicrobiales</taxon>
        <taxon>Xanthobacteraceae</taxon>
        <taxon>Labrys</taxon>
    </lineage>
</organism>
<keyword evidence="2" id="KW-1185">Reference proteome</keyword>
<evidence type="ECO:0000313" key="1">
    <source>
        <dbReference type="EMBL" id="MDQ0390906.1"/>
    </source>
</evidence>
<evidence type="ECO:0000313" key="2">
    <source>
        <dbReference type="Proteomes" id="UP001237448"/>
    </source>
</evidence>
<dbReference type="EMBL" id="JAUSVK010000001">
    <property type="protein sequence ID" value="MDQ0390906.1"/>
    <property type="molecule type" value="Genomic_DNA"/>
</dbReference>
<protein>
    <submittedName>
        <fullName evidence="1">Uncharacterized protein</fullName>
    </submittedName>
</protein>
<comment type="caution">
    <text evidence="1">The sequence shown here is derived from an EMBL/GenBank/DDBJ whole genome shotgun (WGS) entry which is preliminary data.</text>
</comment>
<sequence length="108" mass="12057">MVFSPQQVKFEFLSYIKEFGGRPAEWCVGCAEDPAQALFARHAVDADTDIWLWKPTLSAAAARIVFRYLTEQLHVPAADDDGTGRCIFLFKRSSAQETAPRLPNPRAA</sequence>
<reference evidence="1 2" key="1">
    <citation type="submission" date="2023-07" db="EMBL/GenBank/DDBJ databases">
        <title>Genomic Encyclopedia of Type Strains, Phase IV (KMG-IV): sequencing the most valuable type-strain genomes for metagenomic binning, comparative biology and taxonomic classification.</title>
        <authorList>
            <person name="Goeker M."/>
        </authorList>
    </citation>
    <scope>NUCLEOTIDE SEQUENCE [LARGE SCALE GENOMIC DNA]</scope>
    <source>
        <strain evidence="1 2">DSM 5896</strain>
    </source>
</reference>
<accession>A0ABU0F8P1</accession>
<dbReference type="Proteomes" id="UP001237448">
    <property type="component" value="Unassembled WGS sequence"/>
</dbReference>
<gene>
    <name evidence="1" type="ORF">J3R73_000698</name>
</gene>
<dbReference type="RefSeq" id="WP_307422398.1">
    <property type="nucleotide sequence ID" value="NZ_JAUSVK010000001.1"/>
</dbReference>